<organism evidence="3">
    <name type="scientific">uncultured Rubrobacteraceae bacterium</name>
    <dbReference type="NCBI Taxonomy" id="349277"/>
    <lineage>
        <taxon>Bacteria</taxon>
        <taxon>Bacillati</taxon>
        <taxon>Actinomycetota</taxon>
        <taxon>Rubrobacteria</taxon>
        <taxon>Rubrobacterales</taxon>
        <taxon>Rubrobacteraceae</taxon>
        <taxon>environmental samples</taxon>
    </lineage>
</organism>
<feature type="chain" id="PRO_5039700375" description="Lipoprotein" evidence="2">
    <location>
        <begin position="20"/>
        <end position="247"/>
    </location>
</feature>
<evidence type="ECO:0000256" key="1">
    <source>
        <dbReference type="SAM" id="MobiDB-lite"/>
    </source>
</evidence>
<evidence type="ECO:0000313" key="3">
    <source>
        <dbReference type="EMBL" id="CAA9435058.1"/>
    </source>
</evidence>
<dbReference type="EMBL" id="CADCUV010000173">
    <property type="protein sequence ID" value="CAA9435058.1"/>
    <property type="molecule type" value="Genomic_DNA"/>
</dbReference>
<gene>
    <name evidence="3" type="ORF">AVDCRST_MAG22-3584</name>
</gene>
<feature type="signal peptide" evidence="2">
    <location>
        <begin position="1"/>
        <end position="19"/>
    </location>
</feature>
<sequence length="247" mass="25171">MWGAVVKARHAFVVFGVLAALAIPTGCNGDALASDAGNGSPDDGPSIAEQTAEDQKTENSPSGEESTEPGRRAADAVIAVEDEDAWTGGVVVGTKDGEKNEPSLTDAGEIAEKVSRRGKKAAGDDSSGRVMLKIKGEDGVPFSGNCSVGGKERQIGGNVPTGYAFEPGGQKLACEVRREGPGALKVVLEAGDRVRSSQQSGGSGGKIGLTYSEDRISMSQSSSGSGGQVQSSSISDLSSRNANARQE</sequence>
<feature type="region of interest" description="Disordered" evidence="1">
    <location>
        <begin position="192"/>
        <end position="247"/>
    </location>
</feature>
<reference evidence="3" key="1">
    <citation type="submission" date="2020-02" db="EMBL/GenBank/DDBJ databases">
        <authorList>
            <person name="Meier V. D."/>
        </authorList>
    </citation>
    <scope>NUCLEOTIDE SEQUENCE</scope>
    <source>
        <strain evidence="3">AVDCRST_MAG22</strain>
    </source>
</reference>
<evidence type="ECO:0000256" key="2">
    <source>
        <dbReference type="SAM" id="SignalP"/>
    </source>
</evidence>
<keyword evidence="2" id="KW-0732">Signal</keyword>
<feature type="compositionally biased region" description="Low complexity" evidence="1">
    <location>
        <begin position="217"/>
        <end position="239"/>
    </location>
</feature>
<evidence type="ECO:0008006" key="4">
    <source>
        <dbReference type="Google" id="ProtNLM"/>
    </source>
</evidence>
<dbReference type="AlphaFoldDB" id="A0A6J4Q6M3"/>
<protein>
    <recommendedName>
        <fullName evidence="4">Lipoprotein</fullName>
    </recommendedName>
</protein>
<proteinExistence type="predicted"/>
<name>A0A6J4Q6M3_9ACTN</name>
<feature type="region of interest" description="Disordered" evidence="1">
    <location>
        <begin position="34"/>
        <end position="108"/>
    </location>
</feature>
<accession>A0A6J4Q6M3</accession>